<dbReference type="Gene3D" id="3.30.390.30">
    <property type="match status" value="1"/>
</dbReference>
<evidence type="ECO:0000259" key="5">
    <source>
        <dbReference type="Pfam" id="PF18267"/>
    </source>
</evidence>
<evidence type="ECO:0000256" key="3">
    <source>
        <dbReference type="ARBA" id="ARBA00022827"/>
    </source>
</evidence>
<dbReference type="PRINTS" id="PR00368">
    <property type="entry name" value="FADPNR"/>
</dbReference>
<evidence type="ECO:0000256" key="2">
    <source>
        <dbReference type="ARBA" id="ARBA00022630"/>
    </source>
</evidence>
<sequence length="410" mass="45628">MPNKYVVIGASAAGINAAKTLRELDSQSSITLISKDDKIYSRCMLHHIISNNKTVEDINFVGENFIEDNNIKWMKGNIVNNIDVNYKTVEIEGEKVEYDKLLIATGASSFIPPVKNMREGKGIYSLRNIDDIEKIKVDILNCNKVAIIGAGLVGIDALSGIMNYDNLEKSLIYMEETILNLQLDEFAAKSYEDKFIEQGVKLYPKASVKEVLLDEDNSVTKILLGDGTFIDCDMIIVATGVKPNASIIEGTDIEYDRGIIINDRCETNIRDIYAAGDVTGKNAIWPLAVKQGIVSAYNMSGNEKQIDDSFTLKNSMNFMGIPTISLGICNPNNDDYEVITRKGTGYYKKIVFKGDKIYGAVIQGDISYTGVLTYLIKNNAEIDNLENRIFDIGYADFFSIKENGEFCYNI</sequence>
<evidence type="ECO:0000313" key="6">
    <source>
        <dbReference type="EMBL" id="RDY25531.1"/>
    </source>
</evidence>
<gene>
    <name evidence="6" type="ORF">CHL78_017705</name>
</gene>
<dbReference type="RefSeq" id="WP_094369138.1">
    <property type="nucleotide sequence ID" value="NZ_NOJY02000064.1"/>
</dbReference>
<dbReference type="InterPro" id="IPR050260">
    <property type="entry name" value="FAD-bd_OxRdtase"/>
</dbReference>
<dbReference type="PRINTS" id="PR00411">
    <property type="entry name" value="PNDRDTASEI"/>
</dbReference>
<reference evidence="6 7" key="1">
    <citation type="journal article" date="2017" name="Genome Announc.">
        <title>Draft Genome Sequence of Romboutsia weinsteinii sp. nov. Strain CCRI-19649(T) Isolated from Surface Water.</title>
        <authorList>
            <person name="Maheux A.F."/>
            <person name="Boudreau D.K."/>
            <person name="Berube E."/>
            <person name="Boissinot M."/>
            <person name="Cantin P."/>
            <person name="Raymond F."/>
            <person name="Corbeil J."/>
            <person name="Omar R.F."/>
            <person name="Bergeron M.G."/>
        </authorList>
    </citation>
    <scope>NUCLEOTIDE SEQUENCE [LARGE SCALE GENOMIC DNA]</scope>
    <source>
        <strain evidence="6 7">CCRI-19649</strain>
    </source>
</reference>
<evidence type="ECO:0000256" key="1">
    <source>
        <dbReference type="ARBA" id="ARBA00001974"/>
    </source>
</evidence>
<dbReference type="InterPro" id="IPR016156">
    <property type="entry name" value="FAD/NAD-linked_Rdtase_dimer_sf"/>
</dbReference>
<feature type="domain" description="NADH-rubredoxin oxidoreductase C-terminal" evidence="5">
    <location>
        <begin position="314"/>
        <end position="379"/>
    </location>
</feature>
<dbReference type="PANTHER" id="PTHR43429">
    <property type="entry name" value="PYRIDINE NUCLEOTIDE-DISULFIDE OXIDOREDUCTASE DOMAIN-CONTAINING"/>
    <property type="match status" value="1"/>
</dbReference>
<protein>
    <submittedName>
        <fullName evidence="6">NAD(P)/FAD-dependent oxidoreductase</fullName>
    </submittedName>
</protein>
<accession>A0A371IYG8</accession>
<comment type="caution">
    <text evidence="6">The sequence shown here is derived from an EMBL/GenBank/DDBJ whole genome shotgun (WGS) entry which is preliminary data.</text>
</comment>
<dbReference type="Pfam" id="PF18267">
    <property type="entry name" value="Rubredoxin_C"/>
    <property type="match status" value="1"/>
</dbReference>
<comment type="cofactor">
    <cofactor evidence="1">
        <name>FAD</name>
        <dbReference type="ChEBI" id="CHEBI:57692"/>
    </cofactor>
</comment>
<dbReference type="SUPFAM" id="SSF51905">
    <property type="entry name" value="FAD/NAD(P)-binding domain"/>
    <property type="match status" value="1"/>
</dbReference>
<keyword evidence="7" id="KW-1185">Reference proteome</keyword>
<dbReference type="Gene3D" id="3.50.50.60">
    <property type="entry name" value="FAD/NAD(P)-binding domain"/>
    <property type="match status" value="2"/>
</dbReference>
<feature type="domain" description="FAD/NAD(P)-binding" evidence="4">
    <location>
        <begin position="4"/>
        <end position="292"/>
    </location>
</feature>
<dbReference type="EMBL" id="NOJY02000064">
    <property type="protein sequence ID" value="RDY25531.1"/>
    <property type="molecule type" value="Genomic_DNA"/>
</dbReference>
<dbReference type="GO" id="GO:0016491">
    <property type="term" value="F:oxidoreductase activity"/>
    <property type="evidence" value="ECO:0007669"/>
    <property type="project" value="InterPro"/>
</dbReference>
<dbReference type="InterPro" id="IPR041575">
    <property type="entry name" value="Rubredoxin_C"/>
</dbReference>
<evidence type="ECO:0000259" key="4">
    <source>
        <dbReference type="Pfam" id="PF07992"/>
    </source>
</evidence>
<dbReference type="Pfam" id="PF07992">
    <property type="entry name" value="Pyr_redox_2"/>
    <property type="match status" value="1"/>
</dbReference>
<keyword evidence="2" id="KW-0285">Flavoprotein</keyword>
<evidence type="ECO:0000313" key="7">
    <source>
        <dbReference type="Proteomes" id="UP000215694"/>
    </source>
</evidence>
<dbReference type="Proteomes" id="UP000215694">
    <property type="component" value="Unassembled WGS sequence"/>
</dbReference>
<dbReference type="AlphaFoldDB" id="A0A371IYG8"/>
<dbReference type="InterPro" id="IPR036188">
    <property type="entry name" value="FAD/NAD-bd_sf"/>
</dbReference>
<dbReference type="InterPro" id="IPR023753">
    <property type="entry name" value="FAD/NAD-binding_dom"/>
</dbReference>
<keyword evidence="3" id="KW-0274">FAD</keyword>
<dbReference type="OrthoDB" id="9807946at2"/>
<name>A0A371IYG8_9FIRM</name>
<organism evidence="6 7">
    <name type="scientific">Romboutsia weinsteinii</name>
    <dbReference type="NCBI Taxonomy" id="2020949"/>
    <lineage>
        <taxon>Bacteria</taxon>
        <taxon>Bacillati</taxon>
        <taxon>Bacillota</taxon>
        <taxon>Clostridia</taxon>
        <taxon>Peptostreptococcales</taxon>
        <taxon>Peptostreptococcaceae</taxon>
        <taxon>Romboutsia</taxon>
    </lineage>
</organism>
<dbReference type="PANTHER" id="PTHR43429:SF3">
    <property type="entry name" value="NITRITE REDUCTASE [NAD(P)H]"/>
    <property type="match status" value="1"/>
</dbReference>
<proteinExistence type="predicted"/>